<accession>A0A8I1GFH9</accession>
<dbReference type="InterPro" id="IPR013785">
    <property type="entry name" value="Aldolase_TIM"/>
</dbReference>
<dbReference type="EMBL" id="JAEMUK010000008">
    <property type="protein sequence ID" value="MBJ7542796.1"/>
    <property type="molecule type" value="Genomic_DNA"/>
</dbReference>
<organism evidence="1 2">
    <name type="scientific">Rhodomicrobium udaipurense</name>
    <dbReference type="NCBI Taxonomy" id="1202716"/>
    <lineage>
        <taxon>Bacteria</taxon>
        <taxon>Pseudomonadati</taxon>
        <taxon>Pseudomonadota</taxon>
        <taxon>Alphaproteobacteria</taxon>
        <taxon>Hyphomicrobiales</taxon>
        <taxon>Hyphomicrobiaceae</taxon>
        <taxon>Rhodomicrobium</taxon>
    </lineage>
</organism>
<proteinExistence type="predicted"/>
<dbReference type="AlphaFoldDB" id="A0A8I1GFH9"/>
<reference evidence="1 2" key="1">
    <citation type="submission" date="2020-12" db="EMBL/GenBank/DDBJ databases">
        <title>Revised draft genomes of Rhodomicrobium vannielii ATCC 17100 and Rhodomicrobium udaipurense JA643.</title>
        <authorList>
            <person name="Conners E.M."/>
            <person name="Davenport E.J."/>
            <person name="Bose A."/>
        </authorList>
    </citation>
    <scope>NUCLEOTIDE SEQUENCE [LARGE SCALE GENOMIC DNA]</scope>
    <source>
        <strain evidence="1 2">JA643</strain>
    </source>
</reference>
<comment type="caution">
    <text evidence="1">The sequence shown here is derived from an EMBL/GenBank/DDBJ whole genome shotgun (WGS) entry which is preliminary data.</text>
</comment>
<gene>
    <name evidence="1" type="ORF">JDN41_04420</name>
</gene>
<dbReference type="Proteomes" id="UP000623250">
    <property type="component" value="Unassembled WGS sequence"/>
</dbReference>
<dbReference type="Gene3D" id="3.20.20.70">
    <property type="entry name" value="Aldolase class I"/>
    <property type="match status" value="1"/>
</dbReference>
<name>A0A8I1GFH9_9HYPH</name>
<protein>
    <submittedName>
        <fullName evidence="1">Radical SAM protein</fullName>
    </submittedName>
</protein>
<evidence type="ECO:0000313" key="2">
    <source>
        <dbReference type="Proteomes" id="UP000623250"/>
    </source>
</evidence>
<evidence type="ECO:0000313" key="1">
    <source>
        <dbReference type="EMBL" id="MBJ7542796.1"/>
    </source>
</evidence>
<keyword evidence="2" id="KW-1185">Reference proteome</keyword>
<sequence length="418" mass="47227">MVALLKEIYRAEPSFDEVLAKHPRFPRLIARKIDVQRRGVHYTEAAEKAVDPAVHQLRSPYIFGSRDGEIKPLPESLLLRDGTTILVDPTPLDQNPYVVDYREGRFVLVDGGEQLEEVDLWPKPVYYDKLTTSGLPMSHIVSARPQRLNVFQSSFCYFWADKEGCQFCDIVTHTKQQREEIGVPNRLRPEDVKETIAEALKEPGRFTNLCLTAGSVTKGKEIFDLEVEFYIELLQAIGENFRTKKFPSQLIASAFNEKQLARLYNETGLTSYTTDLEVLNEELFGWICPGKARQVGYQGWKQRLVNAVDIFGRGNVGTGIVGGVETAQPSGFKSEHDALQSTLSEADWLAARGVTTVYIVWVPRPGSAFRDQKAPSLDYFIRLAQGLQDIRASHGLKVDFDDYRRCGNHPDSDLARLQ</sequence>
<dbReference type="RefSeq" id="WP_052037050.1">
    <property type="nucleotide sequence ID" value="NZ_JAEMUK010000008.1"/>
</dbReference>
<dbReference type="NCBIfam" id="NF045502">
    <property type="entry name" value="variant_rSAM"/>
    <property type="match status" value="1"/>
</dbReference>